<feature type="non-terminal residue" evidence="4">
    <location>
        <position position="1"/>
    </location>
</feature>
<feature type="non-terminal residue" evidence="4">
    <location>
        <position position="992"/>
    </location>
</feature>
<organism evidence="4 7">
    <name type="scientific">Didymodactylos carnosus</name>
    <dbReference type="NCBI Taxonomy" id="1234261"/>
    <lineage>
        <taxon>Eukaryota</taxon>
        <taxon>Metazoa</taxon>
        <taxon>Spiralia</taxon>
        <taxon>Gnathifera</taxon>
        <taxon>Rotifera</taxon>
        <taxon>Eurotatoria</taxon>
        <taxon>Bdelloidea</taxon>
        <taxon>Philodinida</taxon>
        <taxon>Philodinidae</taxon>
        <taxon>Didymodactylos</taxon>
    </lineage>
</organism>
<dbReference type="EMBL" id="CAJNOQ010014144">
    <property type="protein sequence ID" value="CAF1335846.1"/>
    <property type="molecule type" value="Genomic_DNA"/>
</dbReference>
<dbReference type="Proteomes" id="UP000663829">
    <property type="component" value="Unassembled WGS sequence"/>
</dbReference>
<dbReference type="EMBL" id="CAJOBC010055848">
    <property type="protein sequence ID" value="CAF4192978.1"/>
    <property type="molecule type" value="Genomic_DNA"/>
</dbReference>
<protein>
    <submittedName>
        <fullName evidence="4">Uncharacterized protein</fullName>
    </submittedName>
</protein>
<evidence type="ECO:0000313" key="5">
    <source>
        <dbReference type="EMBL" id="CAF3984893.1"/>
    </source>
</evidence>
<keyword evidence="7" id="KW-1185">Reference proteome</keyword>
<keyword evidence="1" id="KW-0175">Coiled coil</keyword>
<dbReference type="EMBL" id="CAJNOK010012893">
    <property type="protein sequence ID" value="CAF1173668.1"/>
    <property type="molecule type" value="Genomic_DNA"/>
</dbReference>
<evidence type="ECO:0000313" key="3">
    <source>
        <dbReference type="EMBL" id="CAF1173668.1"/>
    </source>
</evidence>
<dbReference type="Proteomes" id="UP000682733">
    <property type="component" value="Unassembled WGS sequence"/>
</dbReference>
<feature type="coiled-coil region" evidence="1">
    <location>
        <begin position="212"/>
        <end position="239"/>
    </location>
</feature>
<evidence type="ECO:0000313" key="7">
    <source>
        <dbReference type="Proteomes" id="UP000663829"/>
    </source>
</evidence>
<comment type="caution">
    <text evidence="4">The sequence shown here is derived from an EMBL/GenBank/DDBJ whole genome shotgun (WGS) entry which is preliminary data.</text>
</comment>
<feature type="region of interest" description="Disordered" evidence="2">
    <location>
        <begin position="968"/>
        <end position="992"/>
    </location>
</feature>
<feature type="coiled-coil region" evidence="1">
    <location>
        <begin position="668"/>
        <end position="757"/>
    </location>
</feature>
<dbReference type="EMBL" id="CAJOBA010034416">
    <property type="protein sequence ID" value="CAF3984893.1"/>
    <property type="molecule type" value="Genomic_DNA"/>
</dbReference>
<accession>A0A815G9Z1</accession>
<dbReference type="Proteomes" id="UP000681722">
    <property type="component" value="Unassembled WGS sequence"/>
</dbReference>
<evidence type="ECO:0000256" key="2">
    <source>
        <dbReference type="SAM" id="MobiDB-lite"/>
    </source>
</evidence>
<feature type="coiled-coil region" evidence="1">
    <location>
        <begin position="933"/>
        <end position="960"/>
    </location>
</feature>
<evidence type="ECO:0000313" key="6">
    <source>
        <dbReference type="EMBL" id="CAF4192978.1"/>
    </source>
</evidence>
<dbReference type="AlphaFoldDB" id="A0A815G9Z1"/>
<name>A0A815G9Z1_9BILA</name>
<sequence>QLYRIKLFHRSILATFRNKKELELIEDDFNRLVDKDLNFILRQKYDQYLPSTIKQLKLQDQLIEKFDIILKVIQDELKVLKHQNTDYFQEMKHFLVANKQTVTGKPHDYIQKIVYTNLDITERQNKRFLQQIKDLSSVIELIDKITASRTKSMPLTADQEAQLEFLQNKYDHFYGIVQNSINAEILEEIDSIPVENRKEKFSRIQPILTHLEKNIENNLIKLEKEKYELEKKIEIITRKDEQKQVLTIDSQTTLGKDESIELKLATINAYIQQSKLESANVRVEYFAQQIQQCTNELKSLLLNHPLSVFIILSLQKTIDSLRSYEHQLHLALTRQDEQLNVLNRDLKENQNNDYLLDALAREELTQLQDQHTTLKHHHKMTTDLTQIITNTRVEVQAFSDRPKEKSAQMGYELMRNTIEWSRNEADEDQSLVNKLIKDKAVDISKHDDREIKLVLSSGSATQVQIESKLETIETDFDTFQVQMKNTAQFDTDVTKKTLKLYDLPETDQTRLFEPESRHIHQQYMDEKTIGDVSQQMTTEKTTKTKIELIDTGKQQLGMTKFEDNPKEEIPFKEDILGIEKEQTDLSSIVYYSSDQKEIEDRTLKSTEYNWDTDDQMEEQEIHDIVSTGKETPLPESTTPKSINEITYLMAENAIQALSGKQKSNLSIMSKINAAMDKLKDRLDQLSQEKTITKQSREEKKQIEVQIKELETTKTRKRLFDNRVVRFVDDIHVLGNRLNMAQDRVEEIELQLNILDKIAEVDKELIDPKLVKEKLYDHETLQSLRAQLRAEKSVHDAIQKTDTESKKTSQQSSSLMISERTQLMINLGPSKVAEESSEMDLLTPTKIVKIQRKPVLFERSEEEVTLNRIQLPETAKLVEKSINKTSITLNVISRDEILEKTIPSLPGAEVDTLAKDEELRASLKLHEVDEAIHKVDADKQLADLEDMKQSLKAVFEEVKNGPLGQTITKIQQNDVKQKQMSDDDNQGEIIEPK</sequence>
<gene>
    <name evidence="4" type="ORF">GPM918_LOCUS30183</name>
    <name evidence="3" type="ORF">OVA965_LOCUS22702</name>
    <name evidence="6" type="ORF">SRO942_LOCUS30788</name>
    <name evidence="5" type="ORF">TMI583_LOCUS23415</name>
</gene>
<proteinExistence type="predicted"/>
<evidence type="ECO:0000256" key="1">
    <source>
        <dbReference type="SAM" id="Coils"/>
    </source>
</evidence>
<evidence type="ECO:0000313" key="4">
    <source>
        <dbReference type="EMBL" id="CAF1335846.1"/>
    </source>
</evidence>
<dbReference type="Proteomes" id="UP000677228">
    <property type="component" value="Unassembled WGS sequence"/>
</dbReference>
<reference evidence="4" key="1">
    <citation type="submission" date="2021-02" db="EMBL/GenBank/DDBJ databases">
        <authorList>
            <person name="Nowell W R."/>
        </authorList>
    </citation>
    <scope>NUCLEOTIDE SEQUENCE</scope>
</reference>